<evidence type="ECO:0000256" key="3">
    <source>
        <dbReference type="ARBA" id="ARBA00022801"/>
    </source>
</evidence>
<evidence type="ECO:0000259" key="5">
    <source>
        <dbReference type="SMART" id="SM00849"/>
    </source>
</evidence>
<evidence type="ECO:0000256" key="2">
    <source>
        <dbReference type="ARBA" id="ARBA00022723"/>
    </source>
</evidence>
<accession>A0A9X3F508</accession>
<evidence type="ECO:0000313" key="7">
    <source>
        <dbReference type="Proteomes" id="UP001145087"/>
    </source>
</evidence>
<dbReference type="PANTHER" id="PTHR46233">
    <property type="entry name" value="HYDROXYACYLGLUTATHIONE HYDROLASE GLOC"/>
    <property type="match status" value="1"/>
</dbReference>
<dbReference type="Proteomes" id="UP001145087">
    <property type="component" value="Unassembled WGS sequence"/>
</dbReference>
<dbReference type="GO" id="GO:0016787">
    <property type="term" value="F:hydrolase activity"/>
    <property type="evidence" value="ECO:0007669"/>
    <property type="project" value="UniProtKB-KW"/>
</dbReference>
<evidence type="ECO:0000256" key="4">
    <source>
        <dbReference type="ARBA" id="ARBA00022833"/>
    </source>
</evidence>
<dbReference type="SUPFAM" id="SSF56281">
    <property type="entry name" value="Metallo-hydrolase/oxidoreductase"/>
    <property type="match status" value="1"/>
</dbReference>
<name>A0A9X3F508_9BACT</name>
<dbReference type="EMBL" id="JAPOHD010000020">
    <property type="protein sequence ID" value="MCY1720588.1"/>
    <property type="molecule type" value="Genomic_DNA"/>
</dbReference>
<keyword evidence="3" id="KW-0378">Hydrolase</keyword>
<evidence type="ECO:0000313" key="6">
    <source>
        <dbReference type="EMBL" id="MCY1720588.1"/>
    </source>
</evidence>
<keyword evidence="7" id="KW-1185">Reference proteome</keyword>
<dbReference type="InterPro" id="IPR036866">
    <property type="entry name" value="RibonucZ/Hydroxyglut_hydro"/>
</dbReference>
<dbReference type="Gene3D" id="3.60.15.10">
    <property type="entry name" value="Ribonuclease Z/Hydroxyacylglutathione hydrolase-like"/>
    <property type="match status" value="1"/>
</dbReference>
<gene>
    <name evidence="6" type="ORF">OU798_09560</name>
</gene>
<keyword evidence="2" id="KW-0479">Metal-binding</keyword>
<comment type="cofactor">
    <cofactor evidence="1">
        <name>Zn(2+)</name>
        <dbReference type="ChEBI" id="CHEBI:29105"/>
    </cofactor>
</comment>
<organism evidence="6 7">
    <name type="scientific">Draconibacterium aestuarii</name>
    <dbReference type="NCBI Taxonomy" id="2998507"/>
    <lineage>
        <taxon>Bacteria</taxon>
        <taxon>Pseudomonadati</taxon>
        <taxon>Bacteroidota</taxon>
        <taxon>Bacteroidia</taxon>
        <taxon>Marinilabiliales</taxon>
        <taxon>Prolixibacteraceae</taxon>
        <taxon>Draconibacterium</taxon>
    </lineage>
</organism>
<dbReference type="PANTHER" id="PTHR46233:SF3">
    <property type="entry name" value="HYDROXYACYLGLUTATHIONE HYDROLASE GLOC"/>
    <property type="match status" value="1"/>
</dbReference>
<evidence type="ECO:0000256" key="1">
    <source>
        <dbReference type="ARBA" id="ARBA00001947"/>
    </source>
</evidence>
<dbReference type="SMART" id="SM00849">
    <property type="entry name" value="Lactamase_B"/>
    <property type="match status" value="1"/>
</dbReference>
<dbReference type="InterPro" id="IPR051453">
    <property type="entry name" value="MBL_Glyoxalase_II"/>
</dbReference>
<dbReference type="RefSeq" id="WP_343332922.1">
    <property type="nucleotide sequence ID" value="NZ_JAPOHD010000020.1"/>
</dbReference>
<comment type="caution">
    <text evidence="6">The sequence shown here is derived from an EMBL/GenBank/DDBJ whole genome shotgun (WGS) entry which is preliminary data.</text>
</comment>
<dbReference type="AlphaFoldDB" id="A0A9X3F508"/>
<dbReference type="Pfam" id="PF00753">
    <property type="entry name" value="Lactamase_B"/>
    <property type="match status" value="1"/>
</dbReference>
<dbReference type="InterPro" id="IPR001279">
    <property type="entry name" value="Metallo-B-lactamas"/>
</dbReference>
<sequence length="231" mass="26098">MPGLKIIQKRIGFSNSTLIANGNNSILVDTGVKGNMKKFGVLIREAGLQPENIKLIVLTHTHYDHTGNLLKLVKYTKAKVLVHKNEFENLKNGFTPIPVGNGKYSHFISELGRKVHPKYASPKPFTADLINEYEFDLNTFGLDGKIISTPGHTNGSQSVLIDKYLISGDTFLNMKNGRIFPPFADEPRVLLETWEKLFSQNIKTIYPGHGKRFKIEKAMPDFERWQQKLSS</sequence>
<dbReference type="GO" id="GO:0046872">
    <property type="term" value="F:metal ion binding"/>
    <property type="evidence" value="ECO:0007669"/>
    <property type="project" value="UniProtKB-KW"/>
</dbReference>
<proteinExistence type="predicted"/>
<protein>
    <submittedName>
        <fullName evidence="6">MBL fold metallo-hydrolase</fullName>
    </submittedName>
</protein>
<keyword evidence="4" id="KW-0862">Zinc</keyword>
<feature type="domain" description="Metallo-beta-lactamase" evidence="5">
    <location>
        <begin position="13"/>
        <end position="209"/>
    </location>
</feature>
<reference evidence="6" key="1">
    <citation type="submission" date="2022-11" db="EMBL/GenBank/DDBJ databases">
        <title>Marilongibacter aestuarii gen. nov., sp. nov., isolated from tidal flat sediment.</title>
        <authorList>
            <person name="Jiayan W."/>
        </authorList>
    </citation>
    <scope>NUCLEOTIDE SEQUENCE</scope>
    <source>
        <strain evidence="6">Z1-6</strain>
    </source>
</reference>